<name>A0ABQ8IXC4_DERPT</name>
<evidence type="ECO:0000256" key="1">
    <source>
        <dbReference type="SAM" id="MobiDB-lite"/>
    </source>
</evidence>
<gene>
    <name evidence="3" type="ORF">DERP_014135</name>
</gene>
<dbReference type="EMBL" id="NJHN03000102">
    <property type="protein sequence ID" value="KAH9414966.1"/>
    <property type="molecule type" value="Genomic_DNA"/>
</dbReference>
<comment type="caution">
    <text evidence="3">The sequence shown here is derived from an EMBL/GenBank/DDBJ whole genome shotgun (WGS) entry which is preliminary data.</text>
</comment>
<feature type="transmembrane region" description="Helical" evidence="2">
    <location>
        <begin position="97"/>
        <end position="119"/>
    </location>
</feature>
<feature type="transmembrane region" description="Helical" evidence="2">
    <location>
        <begin position="50"/>
        <end position="71"/>
    </location>
</feature>
<reference evidence="3 4" key="2">
    <citation type="journal article" date="2022" name="Mol. Biol. Evol.">
        <title>Comparative Genomics Reveals Insights into the Divergent Evolution of Astigmatic Mites and Household Pest Adaptations.</title>
        <authorList>
            <person name="Xiong Q."/>
            <person name="Wan A.T."/>
            <person name="Liu X."/>
            <person name="Fung C.S."/>
            <person name="Xiao X."/>
            <person name="Malainual N."/>
            <person name="Hou J."/>
            <person name="Wang L."/>
            <person name="Wang M."/>
            <person name="Yang K.Y."/>
            <person name="Cui Y."/>
            <person name="Leung E.L."/>
            <person name="Nong W."/>
            <person name="Shin S.K."/>
            <person name="Au S.W."/>
            <person name="Jeong K.Y."/>
            <person name="Chew F.T."/>
            <person name="Hui J.H."/>
            <person name="Leung T.F."/>
            <person name="Tungtrongchitr A."/>
            <person name="Zhong N."/>
            <person name="Liu Z."/>
            <person name="Tsui S.K."/>
        </authorList>
    </citation>
    <scope>NUCLEOTIDE SEQUENCE [LARGE SCALE GENOMIC DNA]</scope>
    <source>
        <strain evidence="3">Derp</strain>
    </source>
</reference>
<organism evidence="3 4">
    <name type="scientific">Dermatophagoides pteronyssinus</name>
    <name type="common">European house dust mite</name>
    <dbReference type="NCBI Taxonomy" id="6956"/>
    <lineage>
        <taxon>Eukaryota</taxon>
        <taxon>Metazoa</taxon>
        <taxon>Ecdysozoa</taxon>
        <taxon>Arthropoda</taxon>
        <taxon>Chelicerata</taxon>
        <taxon>Arachnida</taxon>
        <taxon>Acari</taxon>
        <taxon>Acariformes</taxon>
        <taxon>Sarcoptiformes</taxon>
        <taxon>Astigmata</taxon>
        <taxon>Psoroptidia</taxon>
        <taxon>Analgoidea</taxon>
        <taxon>Pyroglyphidae</taxon>
        <taxon>Dermatophagoidinae</taxon>
        <taxon>Dermatophagoides</taxon>
    </lineage>
</organism>
<keyword evidence="2" id="KW-1133">Transmembrane helix</keyword>
<reference evidence="3 4" key="1">
    <citation type="journal article" date="2018" name="J. Allergy Clin. Immunol.">
        <title>High-quality assembly of Dermatophagoides pteronyssinus genome and transcriptome reveals a wide range of novel allergens.</title>
        <authorList>
            <person name="Liu X.Y."/>
            <person name="Yang K.Y."/>
            <person name="Wang M.Q."/>
            <person name="Kwok J.S."/>
            <person name="Zeng X."/>
            <person name="Yang Z."/>
            <person name="Xiao X.J."/>
            <person name="Lau C.P."/>
            <person name="Li Y."/>
            <person name="Huang Z.M."/>
            <person name="Ba J.G."/>
            <person name="Yim A.K."/>
            <person name="Ouyang C.Y."/>
            <person name="Ngai S.M."/>
            <person name="Chan T.F."/>
            <person name="Leung E.L."/>
            <person name="Liu L."/>
            <person name="Liu Z.G."/>
            <person name="Tsui S.K."/>
        </authorList>
    </citation>
    <scope>NUCLEOTIDE SEQUENCE [LARGE SCALE GENOMIC DNA]</scope>
    <source>
        <strain evidence="3">Derp</strain>
    </source>
</reference>
<keyword evidence="2" id="KW-0472">Membrane</keyword>
<dbReference type="Proteomes" id="UP000887458">
    <property type="component" value="Unassembled WGS sequence"/>
</dbReference>
<keyword evidence="4" id="KW-1185">Reference proteome</keyword>
<protein>
    <recommendedName>
        <fullName evidence="5">Transmembrane protein</fullName>
    </recommendedName>
</protein>
<feature type="transmembrane region" description="Helical" evidence="2">
    <location>
        <begin position="140"/>
        <end position="163"/>
    </location>
</feature>
<evidence type="ECO:0000313" key="4">
    <source>
        <dbReference type="Proteomes" id="UP000887458"/>
    </source>
</evidence>
<evidence type="ECO:0008006" key="5">
    <source>
        <dbReference type="Google" id="ProtNLM"/>
    </source>
</evidence>
<proteinExistence type="predicted"/>
<evidence type="ECO:0000313" key="3">
    <source>
        <dbReference type="EMBL" id="KAH9414966.1"/>
    </source>
</evidence>
<accession>A0ABQ8IXC4</accession>
<sequence length="246" mass="28406">MDTTSTEMVNVTNSDESLSQPDQKSTDKYYVLIVNSSSNRCVRLLSTARLVLLSLSIWQLVLILSSLFAILESVWRKPNELVIDDRKFYWLSFLEDILIFIWSTGSISTILTTEVFILTNEPGRKTVTKTTKQINNTSSFTMFGIFALILIIFEILLFTRSILFIINEDPSMLNGFGWQETSHLLTLSISRIICFLLWIFFMNSQLSLIPWSKDQFELSMEDPMTEEITLNPCSPIYIGRIRQINR</sequence>
<feature type="region of interest" description="Disordered" evidence="1">
    <location>
        <begin position="1"/>
        <end position="22"/>
    </location>
</feature>
<feature type="transmembrane region" description="Helical" evidence="2">
    <location>
        <begin position="183"/>
        <end position="201"/>
    </location>
</feature>
<keyword evidence="2" id="KW-0812">Transmembrane</keyword>
<evidence type="ECO:0000256" key="2">
    <source>
        <dbReference type="SAM" id="Phobius"/>
    </source>
</evidence>